<evidence type="ECO:0000256" key="1">
    <source>
        <dbReference type="SAM" id="MobiDB-lite"/>
    </source>
</evidence>
<protein>
    <submittedName>
        <fullName evidence="2">Uncharacterized protein</fullName>
    </submittedName>
</protein>
<feature type="region of interest" description="Disordered" evidence="1">
    <location>
        <begin position="97"/>
        <end position="122"/>
    </location>
</feature>
<proteinExistence type="predicted"/>
<dbReference type="EMBL" id="CP001958">
    <property type="protein sequence ID" value="ADG98030.1"/>
    <property type="molecule type" value="Genomic_DNA"/>
</dbReference>
<dbReference type="KEGG" id="srt:Srot_1568"/>
<gene>
    <name evidence="2" type="ordered locus">Srot_1568</name>
</gene>
<feature type="compositionally biased region" description="Basic and acidic residues" evidence="1">
    <location>
        <begin position="99"/>
        <end position="114"/>
    </location>
</feature>
<sequence>MADFHERLDKAYADKPLAELLNAPADAVEGVRERDAEKRKAACTIKTVRDLGTNKFFLWAQAAVALGSQPRVRSVFHSAFPTRRSFPEARGLPRSLLRGRTELRGRPARVERRPARITRRQR</sequence>
<evidence type="ECO:0000313" key="3">
    <source>
        <dbReference type="Proteomes" id="UP000002247"/>
    </source>
</evidence>
<organism evidence="2 3">
    <name type="scientific">Segniliparus rotundus (strain ATCC BAA-972 / CDC 1076 / CIP 108378 / DSM 44985 / JCM 13578)</name>
    <dbReference type="NCBI Taxonomy" id="640132"/>
    <lineage>
        <taxon>Bacteria</taxon>
        <taxon>Bacillati</taxon>
        <taxon>Actinomycetota</taxon>
        <taxon>Actinomycetes</taxon>
        <taxon>Mycobacteriales</taxon>
        <taxon>Segniliparaceae</taxon>
        <taxon>Segniliparus</taxon>
    </lineage>
</organism>
<dbReference type="STRING" id="640132.Srot_1568"/>
<reference evidence="2 3" key="1">
    <citation type="journal article" date="2010" name="Stand. Genomic Sci.">
        <title>Complete genome sequence of Segniliparus rotundus type strain (CDC 1076).</title>
        <authorList>
            <person name="Sikorski J."/>
            <person name="Lapidus A."/>
            <person name="Copeland A."/>
            <person name="Misra M."/>
            <person name="Glavina Del Rio T."/>
            <person name="Nolan M."/>
            <person name="Lucas S."/>
            <person name="Chen F."/>
            <person name="Tice H."/>
            <person name="Cheng J.F."/>
            <person name="Jando M."/>
            <person name="Schneider S."/>
            <person name="Bruce D."/>
            <person name="Goodwin L."/>
            <person name="Pitluck S."/>
            <person name="Liolios K."/>
            <person name="Mikhailova N."/>
            <person name="Pati A."/>
            <person name="Ivanova N."/>
            <person name="Mavromatis K."/>
            <person name="Chen A."/>
            <person name="Palaniappan K."/>
            <person name="Chertkov O."/>
            <person name="Land M."/>
            <person name="Hauser L."/>
            <person name="Chang Y.J."/>
            <person name="Jeffries C.D."/>
            <person name="Brettin T."/>
            <person name="Detter J.C."/>
            <person name="Han C."/>
            <person name="Rohde M."/>
            <person name="Goker M."/>
            <person name="Bristow J."/>
            <person name="Eisen J.A."/>
            <person name="Markowitz V."/>
            <person name="Hugenholtz P."/>
            <person name="Kyrpides N.C."/>
            <person name="Klenk H.P."/>
        </authorList>
    </citation>
    <scope>NUCLEOTIDE SEQUENCE [LARGE SCALE GENOMIC DNA]</scope>
    <source>
        <strain evidence="3">ATCC BAA-972 / CDC 1076 / CIP 108378 / DSM 44985 / JCM 13578</strain>
    </source>
</reference>
<dbReference type="eggNOG" id="ENOG5032Z2P">
    <property type="taxonomic scope" value="Bacteria"/>
</dbReference>
<name>D6Z7V0_SEGRD</name>
<accession>D6Z7V0</accession>
<dbReference type="Proteomes" id="UP000002247">
    <property type="component" value="Chromosome"/>
</dbReference>
<keyword evidence="3" id="KW-1185">Reference proteome</keyword>
<dbReference type="AlphaFoldDB" id="D6Z7V0"/>
<dbReference type="HOGENOM" id="CLU_2025125_0_0_11"/>
<evidence type="ECO:0000313" key="2">
    <source>
        <dbReference type="EMBL" id="ADG98030.1"/>
    </source>
</evidence>